<protein>
    <submittedName>
        <fullName evidence="2">Uncharacterized protein</fullName>
    </submittedName>
</protein>
<feature type="transmembrane region" description="Helical" evidence="1">
    <location>
        <begin position="99"/>
        <end position="122"/>
    </location>
</feature>
<evidence type="ECO:0000313" key="3">
    <source>
        <dbReference type="Proteomes" id="UP001500620"/>
    </source>
</evidence>
<feature type="transmembrane region" description="Helical" evidence="1">
    <location>
        <begin position="285"/>
        <end position="304"/>
    </location>
</feature>
<feature type="transmembrane region" description="Helical" evidence="1">
    <location>
        <begin position="173"/>
        <end position="191"/>
    </location>
</feature>
<reference evidence="3" key="1">
    <citation type="journal article" date="2019" name="Int. J. Syst. Evol. Microbiol.">
        <title>The Global Catalogue of Microorganisms (GCM) 10K type strain sequencing project: providing services to taxonomists for standard genome sequencing and annotation.</title>
        <authorList>
            <consortium name="The Broad Institute Genomics Platform"/>
            <consortium name="The Broad Institute Genome Sequencing Center for Infectious Disease"/>
            <person name="Wu L."/>
            <person name="Ma J."/>
        </authorList>
    </citation>
    <scope>NUCLEOTIDE SEQUENCE [LARGE SCALE GENOMIC DNA]</scope>
    <source>
        <strain evidence="3">JCM 17441</strain>
    </source>
</reference>
<sequence>MRKHAVALFFLAPLIAEFLLGDFGLNALYALLILAPMYGGGAILVRELSRRAGRGWPAMLTLALAYGVLEEGLVTQSLFNPNYAGLHLLQHWFVPALGISVPWTLTVLAIHTVWSIGVPIALMENLAPAEARTAPWLRTPGLVVAAVLYVLGSLLTVVGTLSNDHFVAPWPRLAGAAVIAVALIVLAFRWPRRAGQLPGRVPAPALVLVLTLVAGGLLRLPDAVPTWVNVGLMVAAFAATTVAVLHWSRRAEWGAGHRLALAAGATLTYAWRSFFMTPFAGDGPVITPVSHVVFALLALLLLYVEMRSLRTKAPEAAHPGEALADLRSR</sequence>
<dbReference type="Proteomes" id="UP001500620">
    <property type="component" value="Unassembled WGS sequence"/>
</dbReference>
<organism evidence="2 3">
    <name type="scientific">Dactylosporangium darangshiense</name>
    <dbReference type="NCBI Taxonomy" id="579108"/>
    <lineage>
        <taxon>Bacteria</taxon>
        <taxon>Bacillati</taxon>
        <taxon>Actinomycetota</taxon>
        <taxon>Actinomycetes</taxon>
        <taxon>Micromonosporales</taxon>
        <taxon>Micromonosporaceae</taxon>
        <taxon>Dactylosporangium</taxon>
    </lineage>
</organism>
<name>A0ABP8DBG3_9ACTN</name>
<feature type="transmembrane region" description="Helical" evidence="1">
    <location>
        <begin position="57"/>
        <end position="79"/>
    </location>
</feature>
<keyword evidence="1" id="KW-0812">Transmembrane</keyword>
<feature type="transmembrane region" description="Helical" evidence="1">
    <location>
        <begin position="226"/>
        <end position="247"/>
    </location>
</feature>
<dbReference type="RefSeq" id="WP_345129239.1">
    <property type="nucleotide sequence ID" value="NZ_BAABAT010000012.1"/>
</dbReference>
<proteinExistence type="predicted"/>
<keyword evidence="1" id="KW-1133">Transmembrane helix</keyword>
<keyword evidence="1" id="KW-0472">Membrane</keyword>
<keyword evidence="3" id="KW-1185">Reference proteome</keyword>
<evidence type="ECO:0000256" key="1">
    <source>
        <dbReference type="SAM" id="Phobius"/>
    </source>
</evidence>
<dbReference type="EMBL" id="BAABAT010000012">
    <property type="protein sequence ID" value="GAA4251951.1"/>
    <property type="molecule type" value="Genomic_DNA"/>
</dbReference>
<feature type="transmembrane region" description="Helical" evidence="1">
    <location>
        <begin position="259"/>
        <end position="279"/>
    </location>
</feature>
<feature type="transmembrane region" description="Helical" evidence="1">
    <location>
        <begin position="26"/>
        <end position="45"/>
    </location>
</feature>
<feature type="transmembrane region" description="Helical" evidence="1">
    <location>
        <begin position="203"/>
        <end position="220"/>
    </location>
</feature>
<feature type="transmembrane region" description="Helical" evidence="1">
    <location>
        <begin position="142"/>
        <end position="161"/>
    </location>
</feature>
<accession>A0ABP8DBG3</accession>
<comment type="caution">
    <text evidence="2">The sequence shown here is derived from an EMBL/GenBank/DDBJ whole genome shotgun (WGS) entry which is preliminary data.</text>
</comment>
<gene>
    <name evidence="2" type="ORF">GCM10022255_046580</name>
</gene>
<evidence type="ECO:0000313" key="2">
    <source>
        <dbReference type="EMBL" id="GAA4251951.1"/>
    </source>
</evidence>